<dbReference type="SUPFAM" id="SSF51412">
    <property type="entry name" value="Inosine monophosphate dehydrogenase (IMPDH)"/>
    <property type="match status" value="1"/>
</dbReference>
<evidence type="ECO:0000256" key="8">
    <source>
        <dbReference type="ARBA" id="ARBA00022741"/>
    </source>
</evidence>
<dbReference type="Proteomes" id="UP000189761">
    <property type="component" value="Unassembled WGS sequence"/>
</dbReference>
<evidence type="ECO:0000313" key="14">
    <source>
        <dbReference type="Proteomes" id="UP000189761"/>
    </source>
</evidence>
<dbReference type="Pfam" id="PF03060">
    <property type="entry name" value="NMO"/>
    <property type="match status" value="1"/>
</dbReference>
<keyword evidence="7" id="KW-0288">FMN</keyword>
<evidence type="ECO:0000256" key="12">
    <source>
        <dbReference type="ARBA" id="ARBA00049401"/>
    </source>
</evidence>
<dbReference type="EMBL" id="MTLA01000020">
    <property type="protein sequence ID" value="OOP70024.1"/>
    <property type="molecule type" value="Genomic_DNA"/>
</dbReference>
<evidence type="ECO:0000313" key="13">
    <source>
        <dbReference type="EMBL" id="OOP70024.1"/>
    </source>
</evidence>
<dbReference type="GO" id="GO:0009636">
    <property type="term" value="P:response to toxic substance"/>
    <property type="evidence" value="ECO:0007669"/>
    <property type="project" value="UniProtKB-KW"/>
</dbReference>
<dbReference type="GO" id="GO:0000166">
    <property type="term" value="F:nucleotide binding"/>
    <property type="evidence" value="ECO:0007669"/>
    <property type="project" value="UniProtKB-KW"/>
</dbReference>
<comment type="catalytic activity">
    <reaction evidence="12">
        <text>3 propionate 3-nitronate + 3 O2 + H2O = 3 3-oxopropanoate + 2 nitrate + nitrite + H2O2 + 3 H(+)</text>
        <dbReference type="Rhea" id="RHEA:57332"/>
        <dbReference type="ChEBI" id="CHEBI:15377"/>
        <dbReference type="ChEBI" id="CHEBI:15378"/>
        <dbReference type="ChEBI" id="CHEBI:15379"/>
        <dbReference type="ChEBI" id="CHEBI:16240"/>
        <dbReference type="ChEBI" id="CHEBI:16301"/>
        <dbReference type="ChEBI" id="CHEBI:17632"/>
        <dbReference type="ChEBI" id="CHEBI:33190"/>
        <dbReference type="ChEBI" id="CHEBI:136067"/>
    </reaction>
</comment>
<dbReference type="GO" id="GO:0018580">
    <property type="term" value="F:nitronate monooxygenase activity"/>
    <property type="evidence" value="ECO:0007669"/>
    <property type="project" value="InterPro"/>
</dbReference>
<protein>
    <recommendedName>
        <fullName evidence="4">Probable nitronate monooxygenase</fullName>
    </recommendedName>
    <alternativeName>
        <fullName evidence="11">Propionate 3-nitronate monooxygenase</fullName>
    </alternativeName>
</protein>
<comment type="similarity">
    <text evidence="3">Belongs to the nitronate monooxygenase family. NMO class I subfamily.</text>
</comment>
<proteinExistence type="inferred from homology"/>
<evidence type="ECO:0000256" key="7">
    <source>
        <dbReference type="ARBA" id="ARBA00022643"/>
    </source>
</evidence>
<dbReference type="InterPro" id="IPR004136">
    <property type="entry name" value="NMO"/>
</dbReference>
<keyword evidence="6" id="KW-0285">Flavoprotein</keyword>
<gene>
    <name evidence="13" type="ORF">BWZ43_01940</name>
</gene>
<evidence type="ECO:0000256" key="2">
    <source>
        <dbReference type="ARBA" id="ARBA00003535"/>
    </source>
</evidence>
<evidence type="ECO:0000256" key="3">
    <source>
        <dbReference type="ARBA" id="ARBA00009881"/>
    </source>
</evidence>
<keyword evidence="10 13" id="KW-0503">Monooxygenase</keyword>
<comment type="cofactor">
    <cofactor evidence="1">
        <name>FMN</name>
        <dbReference type="ChEBI" id="CHEBI:58210"/>
    </cofactor>
</comment>
<evidence type="ECO:0000256" key="11">
    <source>
        <dbReference type="ARBA" id="ARBA00031155"/>
    </source>
</evidence>
<dbReference type="FunFam" id="3.20.20.70:FF:000154">
    <property type="entry name" value="Probable nitronate monooxygenase"/>
    <property type="match status" value="1"/>
</dbReference>
<dbReference type="PANTHER" id="PTHR42747">
    <property type="entry name" value="NITRONATE MONOOXYGENASE-RELATED"/>
    <property type="match status" value="1"/>
</dbReference>
<comment type="caution">
    <text evidence="13">The sequence shown here is derived from an EMBL/GenBank/DDBJ whole genome shotgun (WGS) entry which is preliminary data.</text>
</comment>
<comment type="function">
    <text evidence="2">Nitronate monooxygenase that uses molecular oxygen to catalyze the oxidative denitrification of alkyl nitronates. Acts on propionate 3-nitronate (P3N), the presumed physiological substrate. Probably functions in the detoxification of P3N, a metabolic poison produced by plants and fungi as a defense mechanism.</text>
</comment>
<sequence>MDVMHEWMKRISVKYPIVQAPMAGGITTPQLVAAVSNEGALGMIGAGYLNADQTRQIIREVKSLTTNPFGINLFVPEQCVATDEEIRMADKHLRIYREELKIHDLGKFTKPKQAYEEQIRIILEEEVPVCSFTFGLPTESIVKKLKEKDILLIGTATTVKEAQAIEAVGLDIVVAQGSEAGGHRGSFLESPEKSGIGLMSLIPQINDHVTIPVIAAGGIMDKRGLKAATCLGAQGVQMGTAFLTCKESGAHPQHKKAIIQTTEDETVLTSVFSGKYARGVYNHFIQEMSKKKDALLCYPYQNELTKDIRRAAGEQNNPEFMSLWSGQSPRLSKEETVAELIQRMVND</sequence>
<name>A0A8E2LHD8_9BACI</name>
<keyword evidence="14" id="KW-1185">Reference proteome</keyword>
<evidence type="ECO:0000256" key="5">
    <source>
        <dbReference type="ARBA" id="ARBA00022575"/>
    </source>
</evidence>
<keyword evidence="9" id="KW-0560">Oxidoreductase</keyword>
<evidence type="ECO:0000256" key="1">
    <source>
        <dbReference type="ARBA" id="ARBA00001917"/>
    </source>
</evidence>
<keyword evidence="8" id="KW-0547">Nucleotide-binding</keyword>
<evidence type="ECO:0000256" key="4">
    <source>
        <dbReference type="ARBA" id="ARBA00013457"/>
    </source>
</evidence>
<dbReference type="InterPro" id="IPR013785">
    <property type="entry name" value="Aldolase_TIM"/>
</dbReference>
<reference evidence="13 14" key="1">
    <citation type="submission" date="2017-01" db="EMBL/GenBank/DDBJ databases">
        <title>Draft genome sequence of Bacillus oleronius.</title>
        <authorList>
            <person name="Allam M."/>
        </authorList>
    </citation>
    <scope>NUCLEOTIDE SEQUENCE [LARGE SCALE GENOMIC DNA]</scope>
    <source>
        <strain evidence="13 14">DSM 9356</strain>
    </source>
</reference>
<evidence type="ECO:0000256" key="6">
    <source>
        <dbReference type="ARBA" id="ARBA00022630"/>
    </source>
</evidence>
<dbReference type="Gene3D" id="3.20.20.70">
    <property type="entry name" value="Aldolase class I"/>
    <property type="match status" value="1"/>
</dbReference>
<accession>A0A8E2LHD8</accession>
<organism evidence="13 14">
    <name type="scientific">Heyndrickxia oleronia</name>
    <dbReference type="NCBI Taxonomy" id="38875"/>
    <lineage>
        <taxon>Bacteria</taxon>
        <taxon>Bacillati</taxon>
        <taxon>Bacillota</taxon>
        <taxon>Bacilli</taxon>
        <taxon>Bacillales</taxon>
        <taxon>Bacillaceae</taxon>
        <taxon>Heyndrickxia</taxon>
    </lineage>
</organism>
<dbReference type="PANTHER" id="PTHR42747:SF3">
    <property type="entry name" value="NITRONATE MONOOXYGENASE-RELATED"/>
    <property type="match status" value="1"/>
</dbReference>
<evidence type="ECO:0000256" key="10">
    <source>
        <dbReference type="ARBA" id="ARBA00023033"/>
    </source>
</evidence>
<evidence type="ECO:0000256" key="9">
    <source>
        <dbReference type="ARBA" id="ARBA00023002"/>
    </source>
</evidence>
<keyword evidence="5" id="KW-0216">Detoxification</keyword>
<dbReference type="AlphaFoldDB" id="A0A8E2LHD8"/>
<dbReference type="CDD" id="cd04730">
    <property type="entry name" value="NPD_like"/>
    <property type="match status" value="1"/>
</dbReference>